<name>A0ABW0U573_9BACI</name>
<gene>
    <name evidence="7" type="ORF">ACFPTR_03140</name>
</gene>
<feature type="compositionally biased region" description="Basic and acidic residues" evidence="5">
    <location>
        <begin position="21"/>
        <end position="30"/>
    </location>
</feature>
<feature type="transmembrane region" description="Helical" evidence="6">
    <location>
        <begin position="389"/>
        <end position="410"/>
    </location>
</feature>
<reference evidence="8" key="1">
    <citation type="journal article" date="2019" name="Int. J. Syst. Evol. Microbiol.">
        <title>The Global Catalogue of Microorganisms (GCM) 10K type strain sequencing project: providing services to taxonomists for standard genome sequencing and annotation.</title>
        <authorList>
            <consortium name="The Broad Institute Genomics Platform"/>
            <consortium name="The Broad Institute Genome Sequencing Center for Infectious Disease"/>
            <person name="Wu L."/>
            <person name="Ma J."/>
        </authorList>
    </citation>
    <scope>NUCLEOTIDE SEQUENCE [LARGE SCALE GENOMIC DNA]</scope>
    <source>
        <strain evidence="8">CGMCC 1.15790</strain>
    </source>
</reference>
<organism evidence="7 8">
    <name type="scientific">Aliibacillus thermotolerans</name>
    <dbReference type="NCBI Taxonomy" id="1834418"/>
    <lineage>
        <taxon>Bacteria</taxon>
        <taxon>Bacillati</taxon>
        <taxon>Bacillota</taxon>
        <taxon>Bacilli</taxon>
        <taxon>Bacillales</taxon>
        <taxon>Bacillaceae</taxon>
        <taxon>Aliibacillus</taxon>
    </lineage>
</organism>
<dbReference type="EMBL" id="JBHSPF010000015">
    <property type="protein sequence ID" value="MFC5627890.1"/>
    <property type="molecule type" value="Genomic_DNA"/>
</dbReference>
<comment type="similarity">
    <text evidence="2 4">Belongs to the GerABKA family.</text>
</comment>
<keyword evidence="6" id="KW-1133">Transmembrane helix</keyword>
<dbReference type="Proteomes" id="UP001596143">
    <property type="component" value="Unassembled WGS sequence"/>
</dbReference>
<comment type="subcellular location">
    <subcellularLocation>
        <location evidence="4">Cell membrane</location>
    </subcellularLocation>
    <subcellularLocation>
        <location evidence="1">Membrane</location>
        <topology evidence="1">Multi-pass membrane protein</topology>
    </subcellularLocation>
</comment>
<dbReference type="Pfam" id="PF03323">
    <property type="entry name" value="GerA"/>
    <property type="match status" value="1"/>
</dbReference>
<evidence type="ECO:0000256" key="1">
    <source>
        <dbReference type="ARBA" id="ARBA00004141"/>
    </source>
</evidence>
<evidence type="ECO:0000256" key="6">
    <source>
        <dbReference type="SAM" id="Phobius"/>
    </source>
</evidence>
<sequence>MGSYNNVHRVIKRLQGKKKKQEAQHSDSSHNDSLSPNLEENVTAIKQILGNSPDVRIRSITIPLTKNKKIKAVVLSIDGIIDQQAIREHVIRPLKEEPIDDVGELLDAIQQRIYINEVTVTKALKESLPKVLKGNTLLLVDGLTEGLLINASKYESRSIEESEAEQTIQGARDGFIESLQVNISLIRQRIADPHLHFETFEIGEITRTTVVIGYMSHIVDDALVERVRTRLQDIKVDSIESSGDIEQHIEDHPYSIFPTIGNTERPDVAVSALLDGRVIILINGTPVCLYVPYLFIESLKNVEDYHSRPYYTSLIRIIRFFAFVISTTFPAIYMAALNFHKEMIPSDMIVPVVQAREAVPFPLTLEIIITIIMFEVIREAGVRLPQHIGAAFSIVGALILGEVAVAAGLFGAPTIIIVSISFIAAFVITPITDVTALLRLLFFIGSSLFGAYGLFVMLLAILTHMVSLTSLGVPYMSPLSPFYLRDLKDTIVKFPKRWLTHRPQSIPNKKPKKVESLPETGGKQ</sequence>
<keyword evidence="6" id="KW-0812">Transmembrane</keyword>
<keyword evidence="3 4" id="KW-0472">Membrane</keyword>
<keyword evidence="8" id="KW-1185">Reference proteome</keyword>
<dbReference type="PANTHER" id="PTHR22550:SF5">
    <property type="entry name" value="LEUCINE ZIPPER PROTEIN 4"/>
    <property type="match status" value="1"/>
</dbReference>
<feature type="transmembrane region" description="Helical" evidence="6">
    <location>
        <begin position="454"/>
        <end position="476"/>
    </location>
</feature>
<feature type="transmembrane region" description="Helical" evidence="6">
    <location>
        <begin position="359"/>
        <end position="377"/>
    </location>
</feature>
<comment type="caution">
    <text evidence="7">The sequence shown here is derived from an EMBL/GenBank/DDBJ whole genome shotgun (WGS) entry which is preliminary data.</text>
</comment>
<evidence type="ECO:0000256" key="4">
    <source>
        <dbReference type="PIRNR" id="PIRNR005690"/>
    </source>
</evidence>
<evidence type="ECO:0000313" key="7">
    <source>
        <dbReference type="EMBL" id="MFC5627890.1"/>
    </source>
</evidence>
<feature type="transmembrane region" description="Helical" evidence="6">
    <location>
        <begin position="317"/>
        <end position="339"/>
    </location>
</feature>
<dbReference type="RefSeq" id="WP_270896214.1">
    <property type="nucleotide sequence ID" value="NZ_JBHSPF010000015.1"/>
</dbReference>
<evidence type="ECO:0000256" key="2">
    <source>
        <dbReference type="ARBA" id="ARBA00005278"/>
    </source>
</evidence>
<feature type="region of interest" description="Disordered" evidence="5">
    <location>
        <begin position="14"/>
        <end position="37"/>
    </location>
</feature>
<dbReference type="PANTHER" id="PTHR22550">
    <property type="entry name" value="SPORE GERMINATION PROTEIN"/>
    <property type="match status" value="1"/>
</dbReference>
<dbReference type="InterPro" id="IPR050768">
    <property type="entry name" value="UPF0353/GerABKA_families"/>
</dbReference>
<dbReference type="InterPro" id="IPR004995">
    <property type="entry name" value="Spore_Ger"/>
</dbReference>
<evidence type="ECO:0000313" key="8">
    <source>
        <dbReference type="Proteomes" id="UP001596143"/>
    </source>
</evidence>
<proteinExistence type="inferred from homology"/>
<feature type="transmembrane region" description="Helical" evidence="6">
    <location>
        <begin position="278"/>
        <end position="296"/>
    </location>
</feature>
<evidence type="ECO:0000256" key="3">
    <source>
        <dbReference type="ARBA" id="ARBA00023136"/>
    </source>
</evidence>
<feature type="transmembrane region" description="Helical" evidence="6">
    <location>
        <begin position="416"/>
        <end position="442"/>
    </location>
</feature>
<accession>A0ABW0U573</accession>
<dbReference type="PIRSF" id="PIRSF005690">
    <property type="entry name" value="GerBA"/>
    <property type="match status" value="1"/>
</dbReference>
<evidence type="ECO:0000256" key="5">
    <source>
        <dbReference type="SAM" id="MobiDB-lite"/>
    </source>
</evidence>
<feature type="region of interest" description="Disordered" evidence="5">
    <location>
        <begin position="502"/>
        <end position="524"/>
    </location>
</feature>
<protein>
    <submittedName>
        <fullName evidence="7">Spore germination protein</fullName>
    </submittedName>
</protein>